<dbReference type="AlphaFoldDB" id="Q0S1R9"/>
<dbReference type="GO" id="GO:0004721">
    <property type="term" value="F:phosphoprotein phosphatase activity"/>
    <property type="evidence" value="ECO:0007669"/>
    <property type="project" value="InterPro"/>
</dbReference>
<dbReference type="SUPFAM" id="SSF52799">
    <property type="entry name" value="(Phosphotyrosine protein) phosphatases II"/>
    <property type="match status" value="1"/>
</dbReference>
<evidence type="ECO:0000313" key="3">
    <source>
        <dbReference type="Proteomes" id="UP000008710"/>
    </source>
</evidence>
<name>Q0S1R9_RHOJR</name>
<dbReference type="InterPro" id="IPR029021">
    <property type="entry name" value="Prot-tyrosine_phosphatase-like"/>
</dbReference>
<protein>
    <submittedName>
        <fullName evidence="2">Possible tyrosine-protein phosphatase</fullName>
    </submittedName>
</protein>
<dbReference type="HOGENOM" id="CLU_057546_0_0_11"/>
<sequence length="304" mass="31414">MPRSGNGPVPVRSPARVSLDSPTLSVAPQIREGDFLCSTGPAAHAVVIAVLGTAVLGAAPPAFAGPPATGPSVAGSPAQPVTAQRSLGLEGARNARDIGGYPTADGAVVRSGLVFRTDALDRLTPRDLAQLDASNVTIVDDLRTTFERALAPDRLPAGAAGNWYDVLGQSPITTLVDMPAAYRAFVTGPGANEAFSAVLHDIAAADGAVIYHCSAGKDRTGWTTAVLLTVLGVPRDTVRADYLLSNTYRGADPEHPGLDGVDQAWLDIAFDTAVATYGSFDAYVSEGLKLSEGDIAQLKSRLLD</sequence>
<feature type="region of interest" description="Disordered" evidence="1">
    <location>
        <begin position="1"/>
        <end position="22"/>
    </location>
</feature>
<reference evidence="3" key="1">
    <citation type="journal article" date="2006" name="Proc. Natl. Acad. Sci. U.S.A.">
        <title>The complete genome of Rhodococcus sp. RHA1 provides insights into a catabolic powerhouse.</title>
        <authorList>
            <person name="McLeod M.P."/>
            <person name="Warren R.L."/>
            <person name="Hsiao W.W.L."/>
            <person name="Araki N."/>
            <person name="Myhre M."/>
            <person name="Fernandes C."/>
            <person name="Miyazawa D."/>
            <person name="Wong W."/>
            <person name="Lillquist A.L."/>
            <person name="Wang D."/>
            <person name="Dosanjh M."/>
            <person name="Hara H."/>
            <person name="Petrescu A."/>
            <person name="Morin R.D."/>
            <person name="Yang G."/>
            <person name="Stott J.M."/>
            <person name="Schein J.E."/>
            <person name="Shin H."/>
            <person name="Smailus D."/>
            <person name="Siddiqui A.S."/>
            <person name="Marra M.A."/>
            <person name="Jones S.J.M."/>
            <person name="Holt R."/>
            <person name="Brinkman F.S.L."/>
            <person name="Miyauchi K."/>
            <person name="Fukuda M."/>
            <person name="Davies J.E."/>
            <person name="Mohn W.W."/>
            <person name="Eltis L.D."/>
        </authorList>
    </citation>
    <scope>NUCLEOTIDE SEQUENCE [LARGE SCALE GENOMIC DNA]</scope>
    <source>
        <strain evidence="3">RHA1</strain>
    </source>
</reference>
<organism evidence="2 3">
    <name type="scientific">Rhodococcus jostii (strain RHA1)</name>
    <dbReference type="NCBI Taxonomy" id="101510"/>
    <lineage>
        <taxon>Bacteria</taxon>
        <taxon>Bacillati</taxon>
        <taxon>Actinomycetota</taxon>
        <taxon>Actinomycetes</taxon>
        <taxon>Mycobacteriales</taxon>
        <taxon>Nocardiaceae</taxon>
        <taxon>Rhodococcus</taxon>
    </lineage>
</organism>
<dbReference type="eggNOG" id="COG2365">
    <property type="taxonomic scope" value="Bacteria"/>
</dbReference>
<dbReference type="PATRIC" id="fig|101510.16.peg.6805"/>
<dbReference type="EMBL" id="CP000431">
    <property type="protein sequence ID" value="ABG98517.1"/>
    <property type="molecule type" value="Genomic_DNA"/>
</dbReference>
<gene>
    <name evidence="2" type="ordered locus">RHA1_ro06745</name>
</gene>
<proteinExistence type="predicted"/>
<evidence type="ECO:0000256" key="1">
    <source>
        <dbReference type="SAM" id="MobiDB-lite"/>
    </source>
</evidence>
<dbReference type="Proteomes" id="UP000008710">
    <property type="component" value="Chromosome"/>
</dbReference>
<accession>Q0S1R9</accession>
<dbReference type="Gene3D" id="3.90.190.10">
    <property type="entry name" value="Protein tyrosine phosphatase superfamily"/>
    <property type="match status" value="1"/>
</dbReference>
<dbReference type="RefSeq" id="WP_011598553.1">
    <property type="nucleotide sequence ID" value="NC_008268.1"/>
</dbReference>
<dbReference type="KEGG" id="rha:RHA1_ro06745"/>
<evidence type="ECO:0000313" key="2">
    <source>
        <dbReference type="EMBL" id="ABG98517.1"/>
    </source>
</evidence>
<dbReference type="InterPro" id="IPR026893">
    <property type="entry name" value="Tyr/Ser_Pase_IphP-type"/>
</dbReference>
<dbReference type="Pfam" id="PF13350">
    <property type="entry name" value="Y_phosphatase3"/>
    <property type="match status" value="1"/>
</dbReference>
<dbReference type="OrthoDB" id="1188001at2"/>